<feature type="active site" description="Charge relay system" evidence="8 9">
    <location>
        <position position="199"/>
    </location>
</feature>
<feature type="signal peptide" evidence="12">
    <location>
        <begin position="1"/>
        <end position="18"/>
    </location>
</feature>
<comment type="caution">
    <text evidence="16">The sequence shown here is derived from an EMBL/GenBank/DDBJ whole genome shotgun (WGS) entry which is preliminary data.</text>
</comment>
<dbReference type="InterPro" id="IPR036852">
    <property type="entry name" value="Peptidase_S8/S53_dom_sf"/>
</dbReference>
<evidence type="ECO:0000256" key="12">
    <source>
        <dbReference type="SAM" id="SignalP"/>
    </source>
</evidence>
<evidence type="ECO:0000256" key="5">
    <source>
        <dbReference type="ARBA" id="ARBA00022729"/>
    </source>
</evidence>
<dbReference type="InterPro" id="IPR023827">
    <property type="entry name" value="Peptidase_S8_Asp-AS"/>
</dbReference>
<evidence type="ECO:0000256" key="6">
    <source>
        <dbReference type="ARBA" id="ARBA00022801"/>
    </source>
</evidence>
<dbReference type="InterPro" id="IPR010435">
    <property type="entry name" value="C5a/SBT2-like_Fn3"/>
</dbReference>
<dbReference type="PROSITE" id="PS51892">
    <property type="entry name" value="SUBTILASE"/>
    <property type="match status" value="1"/>
</dbReference>
<evidence type="ECO:0000313" key="17">
    <source>
        <dbReference type="Proteomes" id="UP000813385"/>
    </source>
</evidence>
<evidence type="ECO:0000313" key="16">
    <source>
        <dbReference type="EMBL" id="KAH7347573.1"/>
    </source>
</evidence>
<dbReference type="InterPro" id="IPR050131">
    <property type="entry name" value="Peptidase_S8_subtilisin-like"/>
</dbReference>
<keyword evidence="2" id="KW-0134">Cell wall</keyword>
<evidence type="ECO:0000256" key="4">
    <source>
        <dbReference type="ARBA" id="ARBA00022670"/>
    </source>
</evidence>
<dbReference type="GO" id="GO:0004252">
    <property type="term" value="F:serine-type endopeptidase activity"/>
    <property type="evidence" value="ECO:0007669"/>
    <property type="project" value="UniProtKB-UniRule"/>
</dbReference>
<evidence type="ECO:0000256" key="7">
    <source>
        <dbReference type="ARBA" id="ARBA00022825"/>
    </source>
</evidence>
<dbReference type="InterPro" id="IPR000209">
    <property type="entry name" value="Peptidase_S8/S53_dom"/>
</dbReference>
<dbReference type="PANTHER" id="PTHR43806">
    <property type="entry name" value="PEPTIDASE S8"/>
    <property type="match status" value="1"/>
</dbReference>
<keyword evidence="7 9" id="KW-0720">Serine protease</keyword>
<proteinExistence type="inferred from homology"/>
<feature type="active site" description="Charge relay system" evidence="8 9">
    <location>
        <position position="512"/>
    </location>
</feature>
<dbReference type="InterPro" id="IPR023828">
    <property type="entry name" value="Peptidase_S8_Ser-AS"/>
</dbReference>
<evidence type="ECO:0000256" key="9">
    <source>
        <dbReference type="PROSITE-ProRule" id="PRU01240"/>
    </source>
</evidence>
<dbReference type="InterPro" id="IPR022398">
    <property type="entry name" value="Peptidase_S8_His-AS"/>
</dbReference>
<dbReference type="Pfam" id="PF02225">
    <property type="entry name" value="PA"/>
    <property type="match status" value="1"/>
</dbReference>
<feature type="compositionally biased region" description="Basic and acidic residues" evidence="11">
    <location>
        <begin position="188"/>
        <end position="198"/>
    </location>
</feature>
<dbReference type="PANTHER" id="PTHR43806:SF66">
    <property type="entry name" value="SERIN ENDOPEPTIDASE"/>
    <property type="match status" value="1"/>
</dbReference>
<dbReference type="Pfam" id="PF00082">
    <property type="entry name" value="Peptidase_S8"/>
    <property type="match status" value="1"/>
</dbReference>
<keyword evidence="5 12" id="KW-0732">Signal</keyword>
<dbReference type="PRINTS" id="PR00723">
    <property type="entry name" value="SUBTILISIN"/>
</dbReference>
<dbReference type="PROSITE" id="PS00136">
    <property type="entry name" value="SUBTILASE_ASP"/>
    <property type="match status" value="1"/>
</dbReference>
<accession>A0A8K0T1Y8</accession>
<dbReference type="InterPro" id="IPR015500">
    <property type="entry name" value="Peptidase_S8_subtilisin-rel"/>
</dbReference>
<evidence type="ECO:0000259" key="13">
    <source>
        <dbReference type="Pfam" id="PF00082"/>
    </source>
</evidence>
<dbReference type="SUPFAM" id="SSF52025">
    <property type="entry name" value="PA domain"/>
    <property type="match status" value="1"/>
</dbReference>
<gene>
    <name evidence="16" type="ORF">B0T11DRAFT_142748</name>
</gene>
<dbReference type="GO" id="GO:0006508">
    <property type="term" value="P:proteolysis"/>
    <property type="evidence" value="ECO:0007669"/>
    <property type="project" value="UniProtKB-KW"/>
</dbReference>
<keyword evidence="6 9" id="KW-0378">Hydrolase</keyword>
<sequence>MSTRLFLWALALQSGVSALRRRDDGTAEDPEPAVHKFLVELAPGNNIDGLKKQVEDLAGVVVLKTFESEIFTGLSVDTSNATADTPVDSLRAARHAWPMRTIKRANLPNAERVFDDDLSAKNYSLHRYTGVDKLHAAGHFGKGAVIAVIDTGIDYNHPALGGGIGPGLKIAAGHDFVGDEDFPNGPRQPDDDPMDQRGHGTHVAGIIAGKSDSFVGVAPEATLLAYKVFTSLDGTDEETLIESFLMAYEAGADIITASIGGPYGFSDGAWAMVASRIVDEGVIVTIAASNDGWVGPFFASSGSSGKNVVAVASIEPSTIAAEPFSVNITQEAGSKSVEFGYVPGESSWEVPDQAIIPTSTNSSAENDACEPLPADFPDLTNAIALIRRGGCDFIVKQANIEKFGAKHIIFYNDDRQIISPWTGSAASKIAMIEAEAGKAIVDAVKAGGTARASFTHKSHRVGIYNAAGGRPNEFTSWGGLYDLQIKPDVAAPGGNIYSTEMNGSWGVRSGTSMATPYVAGIAALYVGRYGGRSVHGKTFGRDMFKRIVTSGAAVPWSISDIPPVQDYGYFAPVPQIGSGMVDAVKVLEYTTVLEYENFGLNDTANFRPDHDLTITNNGDEEVKYTFAVQPAGGFEMYEHNFPRDSIIKSLQNLGAPFTLEPEVALPEAVTLAPGESKTVRFTFTLPSENVRPGEMPVYSGKILVTGSNAEALSVPYFGVAFSLLEQIPRQFPDGSPSISSGGNSFGWSFDLSKNARSYPTIYATFEWGVTELRWDIFESGWTEDQWQYPPVVGEKGYIGSATSYIEAGKEWQFDPATMDANATYPFPVRSLGRTYPFIVGYYEFWWLGGLADGSQIPSGNYTMRFAALLPFGDPSKASHWDVWDTPPVLVTREV</sequence>
<feature type="domain" description="C5a peptidase/Subtilisin-like protease SBT2-like Fn3-like" evidence="15">
    <location>
        <begin position="600"/>
        <end position="716"/>
    </location>
</feature>
<evidence type="ECO:0000259" key="15">
    <source>
        <dbReference type="Pfam" id="PF06280"/>
    </source>
</evidence>
<evidence type="ECO:0000259" key="14">
    <source>
        <dbReference type="Pfam" id="PF02225"/>
    </source>
</evidence>
<dbReference type="Pfam" id="PF06280">
    <property type="entry name" value="fn3_5"/>
    <property type="match status" value="1"/>
</dbReference>
<evidence type="ECO:0000256" key="10">
    <source>
        <dbReference type="RuleBase" id="RU003355"/>
    </source>
</evidence>
<keyword evidence="17" id="KW-1185">Reference proteome</keyword>
<dbReference type="GO" id="GO:0016020">
    <property type="term" value="C:membrane"/>
    <property type="evidence" value="ECO:0007669"/>
    <property type="project" value="InterPro"/>
</dbReference>
<feature type="domain" description="Peptidase S8/S53" evidence="13">
    <location>
        <begin position="141"/>
        <end position="530"/>
    </location>
</feature>
<dbReference type="EMBL" id="JAGPXD010000007">
    <property type="protein sequence ID" value="KAH7347573.1"/>
    <property type="molecule type" value="Genomic_DNA"/>
</dbReference>
<feature type="active site" description="Charge relay system" evidence="8 9">
    <location>
        <position position="150"/>
    </location>
</feature>
<feature type="region of interest" description="Disordered" evidence="11">
    <location>
        <begin position="178"/>
        <end position="200"/>
    </location>
</feature>
<comment type="similarity">
    <text evidence="1 9 10">Belongs to the peptidase S8 family.</text>
</comment>
<evidence type="ECO:0000256" key="2">
    <source>
        <dbReference type="ARBA" id="ARBA00022512"/>
    </source>
</evidence>
<evidence type="ECO:0000256" key="3">
    <source>
        <dbReference type="ARBA" id="ARBA00022525"/>
    </source>
</evidence>
<evidence type="ECO:0000256" key="8">
    <source>
        <dbReference type="PIRSR" id="PIRSR615500-1"/>
    </source>
</evidence>
<dbReference type="OrthoDB" id="10256524at2759"/>
<dbReference type="Gene3D" id="3.40.50.200">
    <property type="entry name" value="Peptidase S8/S53 domain"/>
    <property type="match status" value="1"/>
</dbReference>
<evidence type="ECO:0000256" key="1">
    <source>
        <dbReference type="ARBA" id="ARBA00011073"/>
    </source>
</evidence>
<dbReference type="PROSITE" id="PS00137">
    <property type="entry name" value="SUBTILASE_HIS"/>
    <property type="match status" value="1"/>
</dbReference>
<keyword evidence="4 9" id="KW-0645">Protease</keyword>
<dbReference type="InterPro" id="IPR034187">
    <property type="entry name" value="Peptidases_S8_5"/>
</dbReference>
<dbReference type="Gene3D" id="3.50.30.30">
    <property type="match status" value="1"/>
</dbReference>
<name>A0A8K0T1Y8_9PEZI</name>
<feature type="domain" description="PA" evidence="14">
    <location>
        <begin position="365"/>
        <end position="422"/>
    </location>
</feature>
<feature type="chain" id="PRO_5035430746" evidence="12">
    <location>
        <begin position="19"/>
        <end position="894"/>
    </location>
</feature>
<dbReference type="CDD" id="cd02124">
    <property type="entry name" value="PA_PoS1_like"/>
    <property type="match status" value="1"/>
</dbReference>
<keyword evidence="3" id="KW-0964">Secreted</keyword>
<dbReference type="PROSITE" id="PS00138">
    <property type="entry name" value="SUBTILASE_SER"/>
    <property type="match status" value="1"/>
</dbReference>
<dbReference type="AlphaFoldDB" id="A0A8K0T1Y8"/>
<protein>
    <submittedName>
        <fullName evidence="16">Minor extracellular protease vpr</fullName>
    </submittedName>
</protein>
<dbReference type="InterPro" id="IPR013783">
    <property type="entry name" value="Ig-like_fold"/>
</dbReference>
<dbReference type="Proteomes" id="UP000813385">
    <property type="component" value="Unassembled WGS sequence"/>
</dbReference>
<dbReference type="SUPFAM" id="SSF52743">
    <property type="entry name" value="Subtilisin-like"/>
    <property type="match status" value="1"/>
</dbReference>
<dbReference type="Gene3D" id="2.60.40.10">
    <property type="entry name" value="Immunoglobulins"/>
    <property type="match status" value="1"/>
</dbReference>
<evidence type="ECO:0000256" key="11">
    <source>
        <dbReference type="SAM" id="MobiDB-lite"/>
    </source>
</evidence>
<dbReference type="InterPro" id="IPR046450">
    <property type="entry name" value="PA_dom_sf"/>
</dbReference>
<organism evidence="16 17">
    <name type="scientific">Plectosphaerella cucumerina</name>
    <dbReference type="NCBI Taxonomy" id="40658"/>
    <lineage>
        <taxon>Eukaryota</taxon>
        <taxon>Fungi</taxon>
        <taxon>Dikarya</taxon>
        <taxon>Ascomycota</taxon>
        <taxon>Pezizomycotina</taxon>
        <taxon>Sordariomycetes</taxon>
        <taxon>Hypocreomycetidae</taxon>
        <taxon>Glomerellales</taxon>
        <taxon>Plectosphaerellaceae</taxon>
        <taxon>Plectosphaerella</taxon>
    </lineage>
</organism>
<dbReference type="CDD" id="cd07489">
    <property type="entry name" value="Peptidases_S8_5"/>
    <property type="match status" value="1"/>
</dbReference>
<dbReference type="InterPro" id="IPR003137">
    <property type="entry name" value="PA_domain"/>
</dbReference>
<reference evidence="16" key="1">
    <citation type="journal article" date="2021" name="Nat. Commun.">
        <title>Genetic determinants of endophytism in the Arabidopsis root mycobiome.</title>
        <authorList>
            <person name="Mesny F."/>
            <person name="Miyauchi S."/>
            <person name="Thiergart T."/>
            <person name="Pickel B."/>
            <person name="Atanasova L."/>
            <person name="Karlsson M."/>
            <person name="Huettel B."/>
            <person name="Barry K.W."/>
            <person name="Haridas S."/>
            <person name="Chen C."/>
            <person name="Bauer D."/>
            <person name="Andreopoulos W."/>
            <person name="Pangilinan J."/>
            <person name="LaButti K."/>
            <person name="Riley R."/>
            <person name="Lipzen A."/>
            <person name="Clum A."/>
            <person name="Drula E."/>
            <person name="Henrissat B."/>
            <person name="Kohler A."/>
            <person name="Grigoriev I.V."/>
            <person name="Martin F.M."/>
            <person name="Hacquard S."/>
        </authorList>
    </citation>
    <scope>NUCLEOTIDE SEQUENCE</scope>
    <source>
        <strain evidence="16">MPI-CAGE-AT-0016</strain>
    </source>
</reference>